<evidence type="ECO:0000313" key="2">
    <source>
        <dbReference type="Proteomes" id="UP000250275"/>
    </source>
</evidence>
<dbReference type="Proteomes" id="UP000250275">
    <property type="component" value="Unassembled WGS sequence"/>
</dbReference>
<name>A0A310SIA0_9HYME</name>
<gene>
    <name evidence="1" type="ORF">WN48_08329</name>
</gene>
<evidence type="ECO:0000313" key="1">
    <source>
        <dbReference type="EMBL" id="OAD54100.1"/>
    </source>
</evidence>
<dbReference type="AlphaFoldDB" id="A0A310SIA0"/>
<proteinExistence type="predicted"/>
<reference evidence="1 2" key="1">
    <citation type="submission" date="2015-07" db="EMBL/GenBank/DDBJ databases">
        <title>The genome of Eufriesea mexicana.</title>
        <authorList>
            <person name="Pan H."/>
            <person name="Kapheim K."/>
        </authorList>
    </citation>
    <scope>NUCLEOTIDE SEQUENCE [LARGE SCALE GENOMIC DNA]</scope>
    <source>
        <strain evidence="1">0111107269</strain>
        <tissue evidence="1">Whole body</tissue>
    </source>
</reference>
<organism evidence="1 2">
    <name type="scientific">Eufriesea mexicana</name>
    <dbReference type="NCBI Taxonomy" id="516756"/>
    <lineage>
        <taxon>Eukaryota</taxon>
        <taxon>Metazoa</taxon>
        <taxon>Ecdysozoa</taxon>
        <taxon>Arthropoda</taxon>
        <taxon>Hexapoda</taxon>
        <taxon>Insecta</taxon>
        <taxon>Pterygota</taxon>
        <taxon>Neoptera</taxon>
        <taxon>Endopterygota</taxon>
        <taxon>Hymenoptera</taxon>
        <taxon>Apocrita</taxon>
        <taxon>Aculeata</taxon>
        <taxon>Apoidea</taxon>
        <taxon>Anthophila</taxon>
        <taxon>Apidae</taxon>
        <taxon>Eufriesea</taxon>
    </lineage>
</organism>
<keyword evidence="2" id="KW-1185">Reference proteome</keyword>
<sequence length="65" mass="7090">MSARRGLCADFPLPIAYPFEAEWTGRVGAETTSGGGRSRVYAGSRRDRQVYNFVVIKIGRVAGIV</sequence>
<accession>A0A310SIA0</accession>
<dbReference type="EMBL" id="KQ765174">
    <property type="protein sequence ID" value="OAD54100.1"/>
    <property type="molecule type" value="Genomic_DNA"/>
</dbReference>
<protein>
    <submittedName>
        <fullName evidence="1">Uncharacterized protein</fullName>
    </submittedName>
</protein>